<dbReference type="PANTHER" id="PTHR38566:SF1">
    <property type="entry name" value="CHROMOSOME UNDETERMINED SCAFFOLD_18, WHOLE GENOME SHOTGUN SEQUENCE"/>
    <property type="match status" value="1"/>
</dbReference>
<proteinExistence type="predicted"/>
<comment type="caution">
    <text evidence="3">The sequence shown here is derived from an EMBL/GenBank/DDBJ whole genome shotgun (WGS) entry which is preliminary data.</text>
</comment>
<evidence type="ECO:0000259" key="2">
    <source>
        <dbReference type="Pfam" id="PF25536"/>
    </source>
</evidence>
<dbReference type="InterPro" id="IPR057680">
    <property type="entry name" value="DUF7920"/>
</dbReference>
<gene>
    <name evidence="3" type="ORF">RRG08_021509</name>
</gene>
<evidence type="ECO:0000256" key="1">
    <source>
        <dbReference type="SAM" id="MobiDB-lite"/>
    </source>
</evidence>
<dbReference type="PANTHER" id="PTHR38566">
    <property type="entry name" value="RNA_LIG_T4_1 DOMAIN-CONTAINING PROTEIN"/>
    <property type="match status" value="1"/>
</dbReference>
<dbReference type="Proteomes" id="UP001283361">
    <property type="component" value="Unassembled WGS sequence"/>
</dbReference>
<sequence>MASTFPSGVGEFIMSDIVDSIAFEANSELNQEFEAFFKSLQTSFDDSKERDKAESWLDWAKRLQYLKAVETDIPNFILPRKCSGQLIDVKVFSRRGPDDAIYDTYKSVRDKVARGNCFLRITSGPEQGTRCILHALKKFTGGLGDDDDRDKGDNHTWKKYFTKPLESAHKVIITKKANGEAAHLSCVKIDGQRLICAGSKNVHILIRNRGDIALYRGDRYRIASEVCHSIMDNLESMTQPQRDRLLDFLIATRFTAVFEILAPHHQHVEDLSHLCKPEVHFITWTSTELEPDPNKMLCTVPPHLGIELARAFGLRTVDYETVPLIGIDARMKMIRQGYQYEGEVLYFLDRSNNVMGLLKKKTIWYIICRAIREKARNAAVAKIKGSFTLSKTEHQIEKRLRDIQSWLGLNEEATSQWTNLGITYVKWCTEKLEKKELGMDSIADLFPVNWKHFLEENGLTDKIAVESAEEEGKEENDQPQGARASPQTS</sequence>
<dbReference type="AlphaFoldDB" id="A0AAE1EDA3"/>
<protein>
    <recommendedName>
        <fullName evidence="2">DUF7920 domain-containing protein</fullName>
    </recommendedName>
</protein>
<accession>A0AAE1EDA3</accession>
<dbReference type="Pfam" id="PF25536">
    <property type="entry name" value="DUF7920"/>
    <property type="match status" value="1"/>
</dbReference>
<keyword evidence="4" id="KW-1185">Reference proteome</keyword>
<organism evidence="3 4">
    <name type="scientific">Elysia crispata</name>
    <name type="common">lettuce slug</name>
    <dbReference type="NCBI Taxonomy" id="231223"/>
    <lineage>
        <taxon>Eukaryota</taxon>
        <taxon>Metazoa</taxon>
        <taxon>Spiralia</taxon>
        <taxon>Lophotrochozoa</taxon>
        <taxon>Mollusca</taxon>
        <taxon>Gastropoda</taxon>
        <taxon>Heterobranchia</taxon>
        <taxon>Euthyneura</taxon>
        <taxon>Panpulmonata</taxon>
        <taxon>Sacoglossa</taxon>
        <taxon>Placobranchoidea</taxon>
        <taxon>Plakobranchidae</taxon>
        <taxon>Elysia</taxon>
    </lineage>
</organism>
<feature type="region of interest" description="Disordered" evidence="1">
    <location>
        <begin position="464"/>
        <end position="489"/>
    </location>
</feature>
<reference evidence="3" key="1">
    <citation type="journal article" date="2023" name="G3 (Bethesda)">
        <title>A reference genome for the long-term kleptoplast-retaining sea slug Elysia crispata morphotype clarki.</title>
        <authorList>
            <person name="Eastman K.E."/>
            <person name="Pendleton A.L."/>
            <person name="Shaikh M.A."/>
            <person name="Suttiyut T."/>
            <person name="Ogas R."/>
            <person name="Tomko P."/>
            <person name="Gavelis G."/>
            <person name="Widhalm J.R."/>
            <person name="Wisecaver J.H."/>
        </authorList>
    </citation>
    <scope>NUCLEOTIDE SEQUENCE</scope>
    <source>
        <strain evidence="3">ECLA1</strain>
    </source>
</reference>
<name>A0AAE1EDA3_9GAST</name>
<evidence type="ECO:0000313" key="3">
    <source>
        <dbReference type="EMBL" id="KAK3803311.1"/>
    </source>
</evidence>
<dbReference type="EMBL" id="JAWDGP010000167">
    <property type="protein sequence ID" value="KAK3803311.1"/>
    <property type="molecule type" value="Genomic_DNA"/>
</dbReference>
<feature type="domain" description="DUF7920" evidence="2">
    <location>
        <begin position="96"/>
        <end position="371"/>
    </location>
</feature>
<evidence type="ECO:0000313" key="4">
    <source>
        <dbReference type="Proteomes" id="UP001283361"/>
    </source>
</evidence>